<name>A0A9W8NAS8_9PEZI</name>
<organism evidence="1 2">
    <name type="scientific">Xylaria arbuscula</name>
    <dbReference type="NCBI Taxonomy" id="114810"/>
    <lineage>
        <taxon>Eukaryota</taxon>
        <taxon>Fungi</taxon>
        <taxon>Dikarya</taxon>
        <taxon>Ascomycota</taxon>
        <taxon>Pezizomycotina</taxon>
        <taxon>Sordariomycetes</taxon>
        <taxon>Xylariomycetidae</taxon>
        <taxon>Xylariales</taxon>
        <taxon>Xylariaceae</taxon>
        <taxon>Xylaria</taxon>
    </lineage>
</organism>
<comment type="caution">
    <text evidence="1">The sequence shown here is derived from an EMBL/GenBank/DDBJ whole genome shotgun (WGS) entry which is preliminary data.</text>
</comment>
<keyword evidence="2" id="KW-1185">Reference proteome</keyword>
<dbReference type="AlphaFoldDB" id="A0A9W8NAS8"/>
<evidence type="ECO:0000313" key="1">
    <source>
        <dbReference type="EMBL" id="KAJ3566274.1"/>
    </source>
</evidence>
<dbReference type="Proteomes" id="UP001148614">
    <property type="component" value="Unassembled WGS sequence"/>
</dbReference>
<protein>
    <submittedName>
        <fullName evidence="1">Uncharacterized protein</fullName>
    </submittedName>
</protein>
<proteinExistence type="predicted"/>
<accession>A0A9W8NAS8</accession>
<reference evidence="1" key="1">
    <citation type="submission" date="2022-07" db="EMBL/GenBank/DDBJ databases">
        <title>Genome Sequence of Xylaria arbuscula.</title>
        <authorList>
            <person name="Buettner E."/>
        </authorList>
    </citation>
    <scope>NUCLEOTIDE SEQUENCE</scope>
    <source>
        <strain evidence="1">VT107</strain>
    </source>
</reference>
<sequence>MQRFVLQPLGPVLRCVVSSMRSSSDVGADVADLVLSRKFAEERGYLNLVVPGPSSEESLDEKKQQDIWLKTAEWAGITREDTALEGGF</sequence>
<gene>
    <name evidence="1" type="ORF">NPX13_g7197</name>
</gene>
<dbReference type="VEuPathDB" id="FungiDB:F4678DRAFT_245712"/>
<evidence type="ECO:0000313" key="2">
    <source>
        <dbReference type="Proteomes" id="UP001148614"/>
    </source>
</evidence>
<dbReference type="EMBL" id="JANPWZ010001376">
    <property type="protein sequence ID" value="KAJ3566274.1"/>
    <property type="molecule type" value="Genomic_DNA"/>
</dbReference>